<dbReference type="EMBL" id="JABYQV010000028">
    <property type="protein sequence ID" value="NVP33192.1"/>
    <property type="molecule type" value="Genomic_DNA"/>
</dbReference>
<dbReference type="AlphaFoldDB" id="A0A7Y7QYP8"/>
<dbReference type="Proteomes" id="UP000531581">
    <property type="component" value="Unassembled WGS sequence"/>
</dbReference>
<proteinExistence type="predicted"/>
<protein>
    <submittedName>
        <fullName evidence="1">Uncharacterized protein</fullName>
    </submittedName>
</protein>
<accession>A0A7Y7QYP8</accession>
<sequence length="171" mass="18491">MHRVHYFATSVQAYDASLDAGPVREGDILVIDAERIVGLASTDPIAITTESGALKAFQPMDRESLLAELVHDAAAIGRAVDEALRHRLPVADHFLGFAGPSHVVLPSEVHRALTREDIMVTTDAIDHRITALRGRTQAAAPDSSEGLFLRKALDQLAGARDRLCGDPRPTR</sequence>
<comment type="caution">
    <text evidence="1">The sequence shown here is derived from an EMBL/GenBank/DDBJ whole genome shotgun (WGS) entry which is preliminary data.</text>
</comment>
<evidence type="ECO:0000313" key="1">
    <source>
        <dbReference type="EMBL" id="NVP33192.1"/>
    </source>
</evidence>
<evidence type="ECO:0000313" key="2">
    <source>
        <dbReference type="Proteomes" id="UP000531581"/>
    </source>
</evidence>
<gene>
    <name evidence="1" type="ORF">HLV41_19335</name>
</gene>
<organism evidence="1 2">
    <name type="scientific">Sphingomonas sanguinis</name>
    <dbReference type="NCBI Taxonomy" id="33051"/>
    <lineage>
        <taxon>Bacteria</taxon>
        <taxon>Pseudomonadati</taxon>
        <taxon>Pseudomonadota</taxon>
        <taxon>Alphaproteobacteria</taxon>
        <taxon>Sphingomonadales</taxon>
        <taxon>Sphingomonadaceae</taxon>
        <taxon>Sphingomonas</taxon>
    </lineage>
</organism>
<name>A0A7Y7QYP8_9SPHN</name>
<reference evidence="1 2" key="1">
    <citation type="submission" date="2020-05" db="EMBL/GenBank/DDBJ databases">
        <title>Draft Genome Sequences of Sphingomonas sp. Isolated from the International Space Station.</title>
        <authorList>
            <person name="Bijlani S."/>
            <person name="Singh N.K."/>
            <person name="Mason C.E."/>
            <person name="Wang C.C."/>
            <person name="Venkateswaran K."/>
        </authorList>
    </citation>
    <scope>NUCLEOTIDE SEQUENCE [LARGE SCALE GENOMIC DNA]</scope>
    <source>
        <strain evidence="1">ISS-IIF7SWP</strain>
    </source>
</reference>